<dbReference type="EMBL" id="LAZR01000502">
    <property type="protein sequence ID" value="KKN66367.1"/>
    <property type="molecule type" value="Genomic_DNA"/>
</dbReference>
<dbReference type="AlphaFoldDB" id="A0A0F9SUR4"/>
<gene>
    <name evidence="1" type="ORF">LCGC14_0471880</name>
</gene>
<sequence>MIKMTRHEHIDDIKRRLGEAGHALLELNGLGHKAKLEIAEDMDSMIVGHTTSGYLELTLLARANEMATEGT</sequence>
<name>A0A0F9SUR4_9ZZZZ</name>
<reference evidence="1" key="1">
    <citation type="journal article" date="2015" name="Nature">
        <title>Complex archaea that bridge the gap between prokaryotes and eukaryotes.</title>
        <authorList>
            <person name="Spang A."/>
            <person name="Saw J.H."/>
            <person name="Jorgensen S.L."/>
            <person name="Zaremba-Niedzwiedzka K."/>
            <person name="Martijn J."/>
            <person name="Lind A.E."/>
            <person name="van Eijk R."/>
            <person name="Schleper C."/>
            <person name="Guy L."/>
            <person name="Ettema T.J."/>
        </authorList>
    </citation>
    <scope>NUCLEOTIDE SEQUENCE</scope>
</reference>
<proteinExistence type="predicted"/>
<evidence type="ECO:0000313" key="1">
    <source>
        <dbReference type="EMBL" id="KKN66367.1"/>
    </source>
</evidence>
<comment type="caution">
    <text evidence="1">The sequence shown here is derived from an EMBL/GenBank/DDBJ whole genome shotgun (WGS) entry which is preliminary data.</text>
</comment>
<organism evidence="1">
    <name type="scientific">marine sediment metagenome</name>
    <dbReference type="NCBI Taxonomy" id="412755"/>
    <lineage>
        <taxon>unclassified sequences</taxon>
        <taxon>metagenomes</taxon>
        <taxon>ecological metagenomes</taxon>
    </lineage>
</organism>
<protein>
    <submittedName>
        <fullName evidence="1">Uncharacterized protein</fullName>
    </submittedName>
</protein>
<accession>A0A0F9SUR4</accession>